<keyword evidence="3" id="KW-1185">Reference proteome</keyword>
<reference evidence="2 3" key="1">
    <citation type="submission" date="2015-05" db="EMBL/GenBank/DDBJ databases">
        <authorList>
            <person name="Wang D.B."/>
            <person name="Wang M."/>
        </authorList>
    </citation>
    <scope>NUCLEOTIDE SEQUENCE [LARGE SCALE GENOMIC DNA]</scope>
</reference>
<dbReference type="RefSeq" id="YP_009225438.1">
    <property type="nucleotide sequence ID" value="NC_029094.1"/>
</dbReference>
<proteinExistence type="predicted"/>
<dbReference type="EMBL" id="KR534323">
    <property type="protein sequence ID" value="AKO60905.1"/>
    <property type="molecule type" value="Genomic_DNA"/>
</dbReference>
<accession>A0A0H4J1Y6</accession>
<name>A0A0H4J1Y6_9CAUD</name>
<protein>
    <submittedName>
        <fullName evidence="2">Uncharacterized protein</fullName>
    </submittedName>
</protein>
<dbReference type="GeneID" id="26796499"/>
<dbReference type="KEGG" id="vg:26796499"/>
<organism evidence="2 3">
    <name type="scientific">Pseudoalteromonas phage H101</name>
    <dbReference type="NCBI Taxonomy" id="1654919"/>
    <lineage>
        <taxon>Viruses</taxon>
        <taxon>Duplodnaviria</taxon>
        <taxon>Heunggongvirae</taxon>
        <taxon>Uroviricota</taxon>
        <taxon>Caudoviricetes</taxon>
        <taxon>Shandongvirus</taxon>
        <taxon>Shandongvirus H101</taxon>
    </lineage>
</organism>
<feature type="compositionally biased region" description="Basic and acidic residues" evidence="1">
    <location>
        <begin position="40"/>
        <end position="53"/>
    </location>
</feature>
<feature type="region of interest" description="Disordered" evidence="1">
    <location>
        <begin position="24"/>
        <end position="53"/>
    </location>
</feature>
<evidence type="ECO:0000313" key="2">
    <source>
        <dbReference type="EMBL" id="AKO60905.1"/>
    </source>
</evidence>
<evidence type="ECO:0000313" key="3">
    <source>
        <dbReference type="Proteomes" id="UP000202763"/>
    </source>
</evidence>
<feature type="compositionally biased region" description="Basic residues" evidence="1">
    <location>
        <begin position="30"/>
        <end position="39"/>
    </location>
</feature>
<dbReference type="Proteomes" id="UP000202763">
    <property type="component" value="Segment"/>
</dbReference>
<sequence>MADLVITKHTQEGDLIVFDSKLESKPVEKKKPRSRRKKKDTTDEIQSKAEQEE</sequence>
<evidence type="ECO:0000256" key="1">
    <source>
        <dbReference type="SAM" id="MobiDB-lite"/>
    </source>
</evidence>